<keyword evidence="1" id="KW-0812">Transmembrane</keyword>
<organism evidence="2 3">
    <name type="scientific">Strongylus vulgaris</name>
    <name type="common">Blood worm</name>
    <dbReference type="NCBI Taxonomy" id="40348"/>
    <lineage>
        <taxon>Eukaryota</taxon>
        <taxon>Metazoa</taxon>
        <taxon>Ecdysozoa</taxon>
        <taxon>Nematoda</taxon>
        <taxon>Chromadorea</taxon>
        <taxon>Rhabditida</taxon>
        <taxon>Rhabditina</taxon>
        <taxon>Rhabditomorpha</taxon>
        <taxon>Strongyloidea</taxon>
        <taxon>Strongylidae</taxon>
        <taxon>Strongylus</taxon>
    </lineage>
</organism>
<proteinExistence type="predicted"/>
<dbReference type="AlphaFoldDB" id="A0A3P7JBL7"/>
<keyword evidence="3" id="KW-1185">Reference proteome</keyword>
<protein>
    <submittedName>
        <fullName evidence="2">Uncharacterized protein</fullName>
    </submittedName>
</protein>
<evidence type="ECO:0000313" key="2">
    <source>
        <dbReference type="EMBL" id="VDM73547.1"/>
    </source>
</evidence>
<dbReference type="EMBL" id="UYYB01031256">
    <property type="protein sequence ID" value="VDM73547.1"/>
    <property type="molecule type" value="Genomic_DNA"/>
</dbReference>
<feature type="transmembrane region" description="Helical" evidence="1">
    <location>
        <begin position="74"/>
        <end position="101"/>
    </location>
</feature>
<dbReference type="Proteomes" id="UP000270094">
    <property type="component" value="Unassembled WGS sequence"/>
</dbReference>
<reference evidence="2 3" key="1">
    <citation type="submission" date="2018-11" db="EMBL/GenBank/DDBJ databases">
        <authorList>
            <consortium name="Pathogen Informatics"/>
        </authorList>
    </citation>
    <scope>NUCLEOTIDE SEQUENCE [LARGE SCALE GENOMIC DNA]</scope>
</reference>
<keyword evidence="1" id="KW-0472">Membrane</keyword>
<keyword evidence="1" id="KW-1133">Transmembrane helix</keyword>
<name>A0A3P7JBL7_STRVU</name>
<sequence>MTMMATVANVASSTSTIYENISDSQSSNHLEDLKLEDSGTYDADSRSNSNEKCIGFPFCTLHGMYFEQLVPTNFAYMINYFIVNSITLHQAMGLIYVMVFLG</sequence>
<accession>A0A3P7JBL7</accession>
<evidence type="ECO:0000256" key="1">
    <source>
        <dbReference type="SAM" id="Phobius"/>
    </source>
</evidence>
<evidence type="ECO:0000313" key="3">
    <source>
        <dbReference type="Proteomes" id="UP000270094"/>
    </source>
</evidence>
<gene>
    <name evidence="2" type="ORF">SVUK_LOCUS8545</name>
</gene>